<keyword evidence="10" id="KW-1185">Reference proteome</keyword>
<evidence type="ECO:0000259" key="7">
    <source>
        <dbReference type="Pfam" id="PF02687"/>
    </source>
</evidence>
<comment type="caution">
    <text evidence="9">The sequence shown here is derived from an EMBL/GenBank/DDBJ whole genome shotgun (WGS) entry which is preliminary data.</text>
</comment>
<keyword evidence="4 6" id="KW-1133">Transmembrane helix</keyword>
<feature type="domain" description="MacB-like periplasmic core" evidence="8">
    <location>
        <begin position="20"/>
        <end position="245"/>
    </location>
</feature>
<dbReference type="Proteomes" id="UP001500582">
    <property type="component" value="Unassembled WGS sequence"/>
</dbReference>
<evidence type="ECO:0000256" key="3">
    <source>
        <dbReference type="ARBA" id="ARBA00022692"/>
    </source>
</evidence>
<dbReference type="Pfam" id="PF12704">
    <property type="entry name" value="MacB_PCD"/>
    <property type="match status" value="2"/>
</dbReference>
<evidence type="ECO:0000313" key="9">
    <source>
        <dbReference type="EMBL" id="GAA4334917.1"/>
    </source>
</evidence>
<dbReference type="EMBL" id="BAABFT010000015">
    <property type="protein sequence ID" value="GAA4334917.1"/>
    <property type="molecule type" value="Genomic_DNA"/>
</dbReference>
<keyword evidence="3 6" id="KW-0812">Transmembrane</keyword>
<evidence type="ECO:0000259" key="8">
    <source>
        <dbReference type="Pfam" id="PF12704"/>
    </source>
</evidence>
<comment type="subcellular location">
    <subcellularLocation>
        <location evidence="1">Cell membrane</location>
        <topology evidence="1">Multi-pass membrane protein</topology>
    </subcellularLocation>
</comment>
<accession>A0ABP8H6L0</accession>
<gene>
    <name evidence="9" type="ORF">GCM10023149_42540</name>
</gene>
<feature type="domain" description="ABC3 transporter permease C-terminal" evidence="7">
    <location>
        <begin position="684"/>
        <end position="786"/>
    </location>
</feature>
<evidence type="ECO:0000256" key="6">
    <source>
        <dbReference type="SAM" id="Phobius"/>
    </source>
</evidence>
<dbReference type="InterPro" id="IPR050250">
    <property type="entry name" value="Macrolide_Exporter_MacB"/>
</dbReference>
<sequence length="801" mass="88724">MLRNYFTLAWRNLRKNKVFSFINIFGLSIGMAFVLVIGAYIWGELQVNAGVSDRVYIMQSKWKQPDMGLEFTSLAPLGKALKENYPNLITSYYRHDGLSTIISKGDKHFTEGIQNGTPSLLTMFGFKMLYGDAKTALSTPNSVVITENQAIKYFGRTDVVGQTLTINAFNGSKQDFAITGVLKNLPRNSVTNFGGSTNEIFMNEASFKFFGRDAALDAWNNPYMVNYIQLKPGVKPSDLDAAINQLARTNTTPDIQKNLKTYLVQVNDFYLQDNKGSARKMIYTLAFIAMFILLMAIINFINISIGNSVTRLKEIGVRKVMGSSRVQLIIQFLTESVLLSLFSFIIALLIYLVSRPFFSSVMGKDIPKITEFPLYFAVLPLLIVLLIGILAGMYPAFILSAQSSIDSLKGKLKTVKEKVVFRHSLIVVQFVTAIVVFIAALVINKQASFFFQSNLGYDKEQVITAKVPRDWSPEGVKHIETMRNEFAAMPQVADATVSFEIPNGQSGNASNNLYKASQDPSHGIMATSIIADEHYTGTYKIPLIAGQFFAAQGEGTDVTKLVINETAAKALGWQNPADALGQPVRVQNDPSPLTVGGVVKDFHFGSMHEKIQPILFYHVKRSPVFRYLSFKLRPGNMANNVATLQSKWSALFPNAPFEYVFLDDTIAKLYQQEMQIKKASQAATVIALLVVLLGVLSIATLSIARRVREVGIRKVLGASAMQVVWLFIKEFAILVLVANLIAWPVAWFSLNSWLTGYAYRINLDALPFLSVALILAALVAVVIAVKTIKTALDNPVKSLTP</sequence>
<reference evidence="10" key="1">
    <citation type="journal article" date="2019" name="Int. J. Syst. Evol. Microbiol.">
        <title>The Global Catalogue of Microorganisms (GCM) 10K type strain sequencing project: providing services to taxonomists for standard genome sequencing and annotation.</title>
        <authorList>
            <consortium name="The Broad Institute Genomics Platform"/>
            <consortium name="The Broad Institute Genome Sequencing Center for Infectious Disease"/>
            <person name="Wu L."/>
            <person name="Ma J."/>
        </authorList>
    </citation>
    <scope>NUCLEOTIDE SEQUENCE [LARGE SCALE GENOMIC DNA]</scope>
    <source>
        <strain evidence="10">JCM 17705</strain>
    </source>
</reference>
<feature type="transmembrane region" description="Helical" evidence="6">
    <location>
        <begin position="723"/>
        <end position="745"/>
    </location>
</feature>
<evidence type="ECO:0000256" key="1">
    <source>
        <dbReference type="ARBA" id="ARBA00004651"/>
    </source>
</evidence>
<feature type="transmembrane region" description="Helical" evidence="6">
    <location>
        <begin position="374"/>
        <end position="399"/>
    </location>
</feature>
<keyword evidence="5 6" id="KW-0472">Membrane</keyword>
<feature type="transmembrane region" description="Helical" evidence="6">
    <location>
        <begin position="420"/>
        <end position="443"/>
    </location>
</feature>
<feature type="domain" description="MacB-like periplasmic core" evidence="8">
    <location>
        <begin position="433"/>
        <end position="619"/>
    </location>
</feature>
<dbReference type="Pfam" id="PF02687">
    <property type="entry name" value="FtsX"/>
    <property type="match status" value="2"/>
</dbReference>
<feature type="transmembrane region" description="Helical" evidence="6">
    <location>
        <begin position="326"/>
        <end position="354"/>
    </location>
</feature>
<dbReference type="RefSeq" id="WP_345213197.1">
    <property type="nucleotide sequence ID" value="NZ_BAABFT010000015.1"/>
</dbReference>
<feature type="transmembrane region" description="Helical" evidence="6">
    <location>
        <begin position="21"/>
        <end position="42"/>
    </location>
</feature>
<proteinExistence type="predicted"/>
<feature type="domain" description="ABC3 transporter permease C-terminal" evidence="7">
    <location>
        <begin position="287"/>
        <end position="400"/>
    </location>
</feature>
<keyword evidence="2" id="KW-1003">Cell membrane</keyword>
<dbReference type="PANTHER" id="PTHR30572:SF18">
    <property type="entry name" value="ABC-TYPE MACROLIDE FAMILY EXPORT SYSTEM PERMEASE COMPONENT 2"/>
    <property type="match status" value="1"/>
</dbReference>
<evidence type="ECO:0000256" key="4">
    <source>
        <dbReference type="ARBA" id="ARBA00022989"/>
    </source>
</evidence>
<evidence type="ECO:0000256" key="2">
    <source>
        <dbReference type="ARBA" id="ARBA00022475"/>
    </source>
</evidence>
<evidence type="ECO:0000256" key="5">
    <source>
        <dbReference type="ARBA" id="ARBA00023136"/>
    </source>
</evidence>
<evidence type="ECO:0000313" key="10">
    <source>
        <dbReference type="Proteomes" id="UP001500582"/>
    </source>
</evidence>
<feature type="transmembrane region" description="Helical" evidence="6">
    <location>
        <begin position="765"/>
        <end position="785"/>
    </location>
</feature>
<name>A0ABP8H6L0_9SPHI</name>
<dbReference type="InterPro" id="IPR025857">
    <property type="entry name" value="MacB_PCD"/>
</dbReference>
<dbReference type="PANTHER" id="PTHR30572">
    <property type="entry name" value="MEMBRANE COMPONENT OF TRANSPORTER-RELATED"/>
    <property type="match status" value="1"/>
</dbReference>
<protein>
    <submittedName>
        <fullName evidence="9">ABC transporter permease</fullName>
    </submittedName>
</protein>
<dbReference type="InterPro" id="IPR003838">
    <property type="entry name" value="ABC3_permease_C"/>
</dbReference>
<feature type="transmembrane region" description="Helical" evidence="6">
    <location>
        <begin position="281"/>
        <end position="305"/>
    </location>
</feature>
<feature type="transmembrane region" description="Helical" evidence="6">
    <location>
        <begin position="682"/>
        <end position="703"/>
    </location>
</feature>
<organism evidence="9 10">
    <name type="scientific">Mucilaginibacter gynuensis</name>
    <dbReference type="NCBI Taxonomy" id="1302236"/>
    <lineage>
        <taxon>Bacteria</taxon>
        <taxon>Pseudomonadati</taxon>
        <taxon>Bacteroidota</taxon>
        <taxon>Sphingobacteriia</taxon>
        <taxon>Sphingobacteriales</taxon>
        <taxon>Sphingobacteriaceae</taxon>
        <taxon>Mucilaginibacter</taxon>
    </lineage>
</organism>